<accession>A0A9X2YQX4</accession>
<evidence type="ECO:0000256" key="2">
    <source>
        <dbReference type="ARBA" id="ARBA00023125"/>
    </source>
</evidence>
<dbReference type="PANTHER" id="PTHR46796">
    <property type="entry name" value="HTH-TYPE TRANSCRIPTIONAL ACTIVATOR RHAS-RELATED"/>
    <property type="match status" value="1"/>
</dbReference>
<dbReference type="GO" id="GO:0043565">
    <property type="term" value="F:sequence-specific DNA binding"/>
    <property type="evidence" value="ECO:0007669"/>
    <property type="project" value="InterPro"/>
</dbReference>
<dbReference type="EMBL" id="JACKSJ010000148">
    <property type="protein sequence ID" value="MCV7171895.1"/>
    <property type="molecule type" value="Genomic_DNA"/>
</dbReference>
<comment type="caution">
    <text evidence="5">The sequence shown here is derived from an EMBL/GenBank/DDBJ whole genome shotgun (WGS) entry which is preliminary data.</text>
</comment>
<dbReference type="Gene3D" id="1.10.10.60">
    <property type="entry name" value="Homeodomain-like"/>
    <property type="match status" value="1"/>
</dbReference>
<evidence type="ECO:0000259" key="4">
    <source>
        <dbReference type="PROSITE" id="PS01124"/>
    </source>
</evidence>
<dbReference type="PROSITE" id="PS01124">
    <property type="entry name" value="HTH_ARAC_FAMILY_2"/>
    <property type="match status" value="1"/>
</dbReference>
<gene>
    <name evidence="5" type="ORF">H7I41_18430</name>
</gene>
<feature type="domain" description="HTH araC/xylS-type" evidence="4">
    <location>
        <begin position="151"/>
        <end position="248"/>
    </location>
</feature>
<dbReference type="Pfam" id="PF20240">
    <property type="entry name" value="DUF6597"/>
    <property type="match status" value="1"/>
</dbReference>
<dbReference type="InterPro" id="IPR050204">
    <property type="entry name" value="AraC_XylS_family_regulators"/>
</dbReference>
<dbReference type="Proteomes" id="UP001140293">
    <property type="component" value="Unassembled WGS sequence"/>
</dbReference>
<dbReference type="GO" id="GO:0003700">
    <property type="term" value="F:DNA-binding transcription factor activity"/>
    <property type="evidence" value="ECO:0007669"/>
    <property type="project" value="InterPro"/>
</dbReference>
<dbReference type="AlphaFoldDB" id="A0A9X2YQX4"/>
<keyword evidence="6" id="KW-1185">Reference proteome</keyword>
<dbReference type="InterPro" id="IPR046532">
    <property type="entry name" value="DUF6597"/>
</dbReference>
<dbReference type="InterPro" id="IPR018060">
    <property type="entry name" value="HTH_AraC"/>
</dbReference>
<keyword evidence="1" id="KW-0805">Transcription regulation</keyword>
<sequence length="263" mass="27659">MCPGYGFGSRPAVGWPKRGGGNVDGVGYHEFPPPRRLRDLVECGWTREGSAEPGRVLPDGCMDLILMDGRVVVAGPDTGAHHSGPHRETVRGLRFRPGVLPRLLGVPASELRDHRVPVADLRPDVADRPLLVTTDALAAGEPGTETAPWSLPVLLHVTARLADGAAVSAVAAEVGWSARTLQRHCAAVYGYGPAALRRVLRFRRAVRLLGDGLAAAEVAARAGYADQPHLHREVRTLAGVGVAQLGSGANRSTDVPSGSVTVA</sequence>
<evidence type="ECO:0000313" key="6">
    <source>
        <dbReference type="Proteomes" id="UP001140293"/>
    </source>
</evidence>
<protein>
    <submittedName>
        <fullName evidence="5">AraC family transcriptional regulator</fullName>
    </submittedName>
</protein>
<organism evidence="5 6">
    <name type="scientific">[Mycobacterium] manitobense</name>
    <dbReference type="NCBI Taxonomy" id="190147"/>
    <lineage>
        <taxon>Bacteria</taxon>
        <taxon>Bacillati</taxon>
        <taxon>Actinomycetota</taxon>
        <taxon>Actinomycetes</taxon>
        <taxon>Mycobacteriales</taxon>
        <taxon>Mycobacteriaceae</taxon>
        <taxon>Mycolicibacterium</taxon>
    </lineage>
</organism>
<name>A0A9X2YQX4_9MYCO</name>
<keyword evidence="2" id="KW-0238">DNA-binding</keyword>
<evidence type="ECO:0000313" key="5">
    <source>
        <dbReference type="EMBL" id="MCV7171895.1"/>
    </source>
</evidence>
<evidence type="ECO:0000256" key="3">
    <source>
        <dbReference type="ARBA" id="ARBA00023163"/>
    </source>
</evidence>
<dbReference type="Pfam" id="PF12833">
    <property type="entry name" value="HTH_18"/>
    <property type="match status" value="1"/>
</dbReference>
<dbReference type="PANTHER" id="PTHR46796:SF15">
    <property type="entry name" value="BLL1074 PROTEIN"/>
    <property type="match status" value="1"/>
</dbReference>
<proteinExistence type="predicted"/>
<dbReference type="SMART" id="SM00342">
    <property type="entry name" value="HTH_ARAC"/>
    <property type="match status" value="1"/>
</dbReference>
<keyword evidence="3" id="KW-0804">Transcription</keyword>
<evidence type="ECO:0000256" key="1">
    <source>
        <dbReference type="ARBA" id="ARBA00023015"/>
    </source>
</evidence>
<reference evidence="5" key="2">
    <citation type="journal article" date="2022" name="BMC Genomics">
        <title>Comparative genome analysis of mycobacteria focusing on tRNA and non-coding RNA.</title>
        <authorList>
            <person name="Behra P.R.K."/>
            <person name="Pettersson B.M.F."/>
            <person name="Ramesh M."/>
            <person name="Das S."/>
            <person name="Dasgupta S."/>
            <person name="Kirsebom L.A."/>
        </authorList>
    </citation>
    <scope>NUCLEOTIDE SEQUENCE</scope>
    <source>
        <strain evidence="5">DSM 44615</strain>
    </source>
</reference>
<reference evidence="5" key="1">
    <citation type="submission" date="2020-07" db="EMBL/GenBank/DDBJ databases">
        <authorList>
            <person name="Pettersson B.M.F."/>
            <person name="Behra P.R.K."/>
            <person name="Ramesh M."/>
            <person name="Das S."/>
            <person name="Dasgupta S."/>
            <person name="Kirsebom L.A."/>
        </authorList>
    </citation>
    <scope>NUCLEOTIDE SEQUENCE</scope>
    <source>
        <strain evidence="5">DSM 44615</strain>
    </source>
</reference>